<organism evidence="1 2">
    <name type="scientific">Skermanella stibiiresistens SB22</name>
    <dbReference type="NCBI Taxonomy" id="1385369"/>
    <lineage>
        <taxon>Bacteria</taxon>
        <taxon>Pseudomonadati</taxon>
        <taxon>Pseudomonadota</taxon>
        <taxon>Alphaproteobacteria</taxon>
        <taxon>Rhodospirillales</taxon>
        <taxon>Azospirillaceae</taxon>
        <taxon>Skermanella</taxon>
    </lineage>
</organism>
<name>W9H415_9PROT</name>
<proteinExistence type="predicted"/>
<evidence type="ECO:0000313" key="2">
    <source>
        <dbReference type="Proteomes" id="UP000019486"/>
    </source>
</evidence>
<dbReference type="AlphaFoldDB" id="W9H415"/>
<protein>
    <submittedName>
        <fullName evidence="1">Uncharacterized protein</fullName>
    </submittedName>
</protein>
<dbReference type="EMBL" id="AVFL01000006">
    <property type="protein sequence ID" value="EWY40789.1"/>
    <property type="molecule type" value="Genomic_DNA"/>
</dbReference>
<reference evidence="1 2" key="1">
    <citation type="submission" date="2013-08" db="EMBL/GenBank/DDBJ databases">
        <title>The genome sequence of Skermanella stibiiresistens.</title>
        <authorList>
            <person name="Zhu W."/>
            <person name="Wang G."/>
        </authorList>
    </citation>
    <scope>NUCLEOTIDE SEQUENCE [LARGE SCALE GENOMIC DNA]</scope>
    <source>
        <strain evidence="1 2">SB22</strain>
    </source>
</reference>
<dbReference type="Proteomes" id="UP000019486">
    <property type="component" value="Unassembled WGS sequence"/>
</dbReference>
<keyword evidence="2" id="KW-1185">Reference proteome</keyword>
<gene>
    <name evidence="1" type="ORF">N825_33205</name>
</gene>
<evidence type="ECO:0000313" key="1">
    <source>
        <dbReference type="EMBL" id="EWY40789.1"/>
    </source>
</evidence>
<sequence length="136" mass="15296">MIGDGTVARSAGVALHRHEETIMVARGFGGHLELEGNRLRILRGGWFGYLVTLFGLEGGFVERTVRIDQISSIELDVPMLFFRYIRFSYPGSPAMTGNNIADMLAENAVIMSLVDNRPFFRIVERIEELMDHDLPP</sequence>
<accession>W9H415</accession>
<comment type="caution">
    <text evidence="1">The sequence shown here is derived from an EMBL/GenBank/DDBJ whole genome shotgun (WGS) entry which is preliminary data.</text>
</comment>